<feature type="transmembrane region" description="Helical" evidence="1">
    <location>
        <begin position="161"/>
        <end position="184"/>
    </location>
</feature>
<evidence type="ECO:0000313" key="2">
    <source>
        <dbReference type="EMBL" id="MBC8586834.1"/>
    </source>
</evidence>
<feature type="transmembrane region" description="Helical" evidence="1">
    <location>
        <begin position="49"/>
        <end position="72"/>
    </location>
</feature>
<protein>
    <recommendedName>
        <fullName evidence="4">Zinc ribbon domain-containing protein</fullName>
    </recommendedName>
</protein>
<comment type="caution">
    <text evidence="2">The sequence shown here is derived from an EMBL/GenBank/DDBJ whole genome shotgun (WGS) entry which is preliminary data.</text>
</comment>
<accession>A0A926EUS0</accession>
<keyword evidence="1" id="KW-0812">Transmembrane</keyword>
<dbReference type="RefSeq" id="WP_262428300.1">
    <property type="nucleotide sequence ID" value="NZ_JACRTG010000003.1"/>
</dbReference>
<name>A0A926EUS0_9FIRM</name>
<feature type="transmembrane region" description="Helical" evidence="1">
    <location>
        <begin position="107"/>
        <end position="124"/>
    </location>
</feature>
<feature type="transmembrane region" description="Helical" evidence="1">
    <location>
        <begin position="78"/>
        <end position="95"/>
    </location>
</feature>
<keyword evidence="3" id="KW-1185">Reference proteome</keyword>
<dbReference type="InterPro" id="IPR046283">
    <property type="entry name" value="DUF6320"/>
</dbReference>
<dbReference type="EMBL" id="JACRTG010000003">
    <property type="protein sequence ID" value="MBC8586834.1"/>
    <property type="molecule type" value="Genomic_DNA"/>
</dbReference>
<feature type="transmembrane region" description="Helical" evidence="1">
    <location>
        <begin position="130"/>
        <end position="149"/>
    </location>
</feature>
<dbReference type="AlphaFoldDB" id="A0A926EUS0"/>
<dbReference type="Proteomes" id="UP000601171">
    <property type="component" value="Unassembled WGS sequence"/>
</dbReference>
<feature type="transmembrane region" description="Helical" evidence="1">
    <location>
        <begin position="190"/>
        <end position="210"/>
    </location>
</feature>
<reference evidence="2" key="1">
    <citation type="submission" date="2020-08" db="EMBL/GenBank/DDBJ databases">
        <title>Genome public.</title>
        <authorList>
            <person name="Liu C."/>
            <person name="Sun Q."/>
        </authorList>
    </citation>
    <scope>NUCLEOTIDE SEQUENCE</scope>
    <source>
        <strain evidence="2">BX21</strain>
    </source>
</reference>
<proteinExistence type="predicted"/>
<keyword evidence="1" id="KW-1133">Transmembrane helix</keyword>
<evidence type="ECO:0000313" key="3">
    <source>
        <dbReference type="Proteomes" id="UP000601171"/>
    </source>
</evidence>
<dbReference type="Pfam" id="PF19845">
    <property type="entry name" value="DUF6320"/>
    <property type="match status" value="1"/>
</dbReference>
<evidence type="ECO:0008006" key="4">
    <source>
        <dbReference type="Google" id="ProtNLM"/>
    </source>
</evidence>
<keyword evidence="1" id="KW-0472">Membrane</keyword>
<sequence length="222" mass="25369">MKSCSYCNVNIRGNREKCPLCGNPLPYGDAENIEDEIFPSIPPFYESHLAIRIMVFISIVSIVVSFAINIIFPSKVNWPLLFLFGIISVWLGLYAILQKRYHIPKKIVWQAVIISLLSVFWDWRMGWRGWSLNYVIPIACISATIIMYVTAKILNLSVRDYITYSLIDSIFGIIPLIFIVFGWVDVIYPSIISIALSIISLSAILIFQGTDIKAEMDKRMHI</sequence>
<gene>
    <name evidence="2" type="ORF">H8707_01090</name>
</gene>
<organism evidence="2 3">
    <name type="scientific">Paratissierella segnis</name>
    <dbReference type="NCBI Taxonomy" id="2763679"/>
    <lineage>
        <taxon>Bacteria</taxon>
        <taxon>Bacillati</taxon>
        <taxon>Bacillota</taxon>
        <taxon>Tissierellia</taxon>
        <taxon>Tissierellales</taxon>
        <taxon>Tissierellaceae</taxon>
        <taxon>Paratissierella</taxon>
    </lineage>
</organism>
<evidence type="ECO:0000256" key="1">
    <source>
        <dbReference type="SAM" id="Phobius"/>
    </source>
</evidence>